<reference evidence="1" key="1">
    <citation type="journal article" date="2014" name="Int. J. Syst. Evol. Microbiol.">
        <title>Complete genome sequence of Corynebacterium casei LMG S-19264T (=DSM 44701T), isolated from a smear-ripened cheese.</title>
        <authorList>
            <consortium name="US DOE Joint Genome Institute (JGI-PGF)"/>
            <person name="Walter F."/>
            <person name="Albersmeier A."/>
            <person name="Kalinowski J."/>
            <person name="Ruckert C."/>
        </authorList>
    </citation>
    <scope>NUCLEOTIDE SEQUENCE</scope>
    <source>
        <strain evidence="1">JCM 31311</strain>
    </source>
</reference>
<reference evidence="1" key="2">
    <citation type="submission" date="2020-09" db="EMBL/GenBank/DDBJ databases">
        <authorList>
            <person name="Sun Q."/>
            <person name="Ohkuma M."/>
        </authorList>
    </citation>
    <scope>NUCLEOTIDE SEQUENCE</scope>
    <source>
        <strain evidence="1">JCM 31311</strain>
    </source>
</reference>
<comment type="caution">
    <text evidence="1">The sequence shown here is derived from an EMBL/GenBank/DDBJ whole genome shotgun (WGS) entry which is preliminary data.</text>
</comment>
<dbReference type="Proteomes" id="UP000603865">
    <property type="component" value="Unassembled WGS sequence"/>
</dbReference>
<proteinExistence type="predicted"/>
<organism evidence="1 2">
    <name type="scientific">Deinococcus ruber</name>
    <dbReference type="NCBI Taxonomy" id="1848197"/>
    <lineage>
        <taxon>Bacteria</taxon>
        <taxon>Thermotogati</taxon>
        <taxon>Deinococcota</taxon>
        <taxon>Deinococci</taxon>
        <taxon>Deinococcales</taxon>
        <taxon>Deinococcaceae</taxon>
        <taxon>Deinococcus</taxon>
    </lineage>
</organism>
<sequence>MKIAEYRELLVRLTLNNTRVIWKPKTLSDFCHLLDDFANVNMSHNLDIDDGDPSTTSAAAHFSESRFTKKLIERGFNILAIIYNLVIQKK</sequence>
<evidence type="ECO:0000313" key="1">
    <source>
        <dbReference type="EMBL" id="GGQ98860.1"/>
    </source>
</evidence>
<dbReference type="AlphaFoldDB" id="A0A918F1J6"/>
<protein>
    <submittedName>
        <fullName evidence="1">Uncharacterized protein</fullName>
    </submittedName>
</protein>
<dbReference type="EMBL" id="BMQL01000003">
    <property type="protein sequence ID" value="GGQ98860.1"/>
    <property type="molecule type" value="Genomic_DNA"/>
</dbReference>
<name>A0A918F1J6_9DEIO</name>
<gene>
    <name evidence="1" type="ORF">GCM10008957_09170</name>
</gene>
<accession>A0A918F1J6</accession>
<keyword evidence="2" id="KW-1185">Reference proteome</keyword>
<evidence type="ECO:0000313" key="2">
    <source>
        <dbReference type="Proteomes" id="UP000603865"/>
    </source>
</evidence>